<feature type="site" description="Transition state stabilizer" evidence="7">
    <location>
        <position position="23"/>
    </location>
</feature>
<dbReference type="RefSeq" id="WP_171092924.1">
    <property type="nucleotide sequence ID" value="NZ_CP053069.1"/>
</dbReference>
<accession>A0A6M4GYD2</accession>
<evidence type="ECO:0000313" key="8">
    <source>
        <dbReference type="EMBL" id="QJR11514.1"/>
    </source>
</evidence>
<dbReference type="GO" id="GO:0019288">
    <property type="term" value="P:isopentenyl diphosphate biosynthetic process, methylerythritol 4-phosphate pathway"/>
    <property type="evidence" value="ECO:0007669"/>
    <property type="project" value="UniProtKB-UniRule"/>
</dbReference>
<dbReference type="PANTHER" id="PTHR32125:SF4">
    <property type="entry name" value="2-C-METHYL-D-ERYTHRITOL 4-PHOSPHATE CYTIDYLYLTRANSFERASE, CHLOROPLASTIC"/>
    <property type="match status" value="1"/>
</dbReference>
<comment type="function">
    <text evidence="7">Catalyzes the formation of 4-diphosphocytidyl-2-C-methyl-D-erythritol from CTP and 2-C-methyl-D-erythritol 4-phosphate (MEP).</text>
</comment>
<evidence type="ECO:0000256" key="2">
    <source>
        <dbReference type="ARBA" id="ARBA00004787"/>
    </source>
</evidence>
<sequence length="233" mass="25790">MPKIFALVPAAGQGTRIGDAVPKQYIPLAGKPMMFHALETLASVSRIHAVIAILAPLDRHWGEYDWSEFPEKIEAVFSGGKNRAESVTNALAHLDARIAKDDWVLVHDAARPCITKSLLEQFLDEVENDPVGGLLAMPLADTLKRAEETLRVAETIPRDGLWRAQTPQMFRCGLLRRSLAQRPESTDESSAVEQMLGNAPKLVQGDNTNLKVTFAEDLELAEMILLRRQMVEA</sequence>
<dbReference type="EC" id="2.7.7.60" evidence="7"/>
<evidence type="ECO:0000256" key="5">
    <source>
        <dbReference type="ARBA" id="ARBA00022695"/>
    </source>
</evidence>
<evidence type="ECO:0000256" key="4">
    <source>
        <dbReference type="ARBA" id="ARBA00022679"/>
    </source>
</evidence>
<dbReference type="AlphaFoldDB" id="A0A6M4GYD2"/>
<gene>
    <name evidence="7 8" type="primary">ispD</name>
    <name evidence="8" type="ORF">DSM104443_02592</name>
</gene>
<dbReference type="NCBIfam" id="TIGR00453">
    <property type="entry name" value="ispD"/>
    <property type="match status" value="1"/>
</dbReference>
<feature type="site" description="Transition state stabilizer" evidence="7">
    <location>
        <position position="16"/>
    </location>
</feature>
<dbReference type="HAMAP" id="MF_00108">
    <property type="entry name" value="IspD"/>
    <property type="match status" value="1"/>
</dbReference>
<feature type="site" description="Positions MEP for the nucleophilic attack" evidence="7">
    <location>
        <position position="158"/>
    </location>
</feature>
<dbReference type="InterPro" id="IPR050088">
    <property type="entry name" value="IspD/TarI_cytidylyltransf_bact"/>
</dbReference>
<dbReference type="SUPFAM" id="SSF53448">
    <property type="entry name" value="Nucleotide-diphospho-sugar transferases"/>
    <property type="match status" value="1"/>
</dbReference>
<keyword evidence="9" id="KW-1185">Reference proteome</keyword>
<dbReference type="PROSITE" id="PS01295">
    <property type="entry name" value="ISPD"/>
    <property type="match status" value="1"/>
</dbReference>
<proteinExistence type="inferred from homology"/>
<evidence type="ECO:0000256" key="6">
    <source>
        <dbReference type="ARBA" id="ARBA00023229"/>
    </source>
</evidence>
<dbReference type="KEGG" id="uru:DSM104443_02592"/>
<dbReference type="FunFam" id="3.90.550.10:FF:000003">
    <property type="entry name" value="2-C-methyl-D-erythritol 4-phosphate cytidylyltransferase"/>
    <property type="match status" value="1"/>
</dbReference>
<dbReference type="PANTHER" id="PTHR32125">
    <property type="entry name" value="2-C-METHYL-D-ERYTHRITOL 4-PHOSPHATE CYTIDYLYLTRANSFERASE, CHLOROPLASTIC"/>
    <property type="match status" value="1"/>
</dbReference>
<keyword evidence="5 7" id="KW-0548">Nucleotidyltransferase</keyword>
<dbReference type="Gene3D" id="3.90.550.10">
    <property type="entry name" value="Spore Coat Polysaccharide Biosynthesis Protein SpsA, Chain A"/>
    <property type="match status" value="1"/>
</dbReference>
<comment type="pathway">
    <text evidence="2 7">Isoprenoid biosynthesis; isopentenyl diphosphate biosynthesis via DXP pathway; isopentenyl diphosphate from 1-deoxy-D-xylulose 5-phosphate: step 2/6.</text>
</comment>
<evidence type="ECO:0000256" key="7">
    <source>
        <dbReference type="HAMAP-Rule" id="MF_00108"/>
    </source>
</evidence>
<dbReference type="InterPro" id="IPR034683">
    <property type="entry name" value="IspD/TarI"/>
</dbReference>
<keyword evidence="4 7" id="KW-0808">Transferase</keyword>
<evidence type="ECO:0000256" key="3">
    <source>
        <dbReference type="ARBA" id="ARBA00009789"/>
    </source>
</evidence>
<keyword evidence="6 7" id="KW-0414">Isoprene biosynthesis</keyword>
<organism evidence="8 9">
    <name type="scientific">Usitatibacter rugosus</name>
    <dbReference type="NCBI Taxonomy" id="2732067"/>
    <lineage>
        <taxon>Bacteria</taxon>
        <taxon>Pseudomonadati</taxon>
        <taxon>Pseudomonadota</taxon>
        <taxon>Betaproteobacteria</taxon>
        <taxon>Nitrosomonadales</taxon>
        <taxon>Usitatibacteraceae</taxon>
        <taxon>Usitatibacter</taxon>
    </lineage>
</organism>
<dbReference type="Proteomes" id="UP000501534">
    <property type="component" value="Chromosome"/>
</dbReference>
<dbReference type="InterPro" id="IPR001228">
    <property type="entry name" value="IspD"/>
</dbReference>
<feature type="site" description="Positions MEP for the nucleophilic attack" evidence="7">
    <location>
        <position position="211"/>
    </location>
</feature>
<comment type="catalytic activity">
    <reaction evidence="1 7">
        <text>2-C-methyl-D-erythritol 4-phosphate + CTP + H(+) = 4-CDP-2-C-methyl-D-erythritol + diphosphate</text>
        <dbReference type="Rhea" id="RHEA:13429"/>
        <dbReference type="ChEBI" id="CHEBI:15378"/>
        <dbReference type="ChEBI" id="CHEBI:33019"/>
        <dbReference type="ChEBI" id="CHEBI:37563"/>
        <dbReference type="ChEBI" id="CHEBI:57823"/>
        <dbReference type="ChEBI" id="CHEBI:58262"/>
        <dbReference type="EC" id="2.7.7.60"/>
    </reaction>
</comment>
<protein>
    <recommendedName>
        <fullName evidence="7">2-C-methyl-D-erythritol 4-phosphate cytidylyltransferase</fullName>
        <ecNumber evidence="7">2.7.7.60</ecNumber>
    </recommendedName>
    <alternativeName>
        <fullName evidence="7">4-diphosphocytidyl-2C-methyl-D-erythritol synthase</fullName>
    </alternativeName>
    <alternativeName>
        <fullName evidence="7">MEP cytidylyltransferase</fullName>
        <shortName evidence="7">MCT</shortName>
    </alternativeName>
</protein>
<dbReference type="CDD" id="cd02516">
    <property type="entry name" value="CDP-ME_synthetase"/>
    <property type="match status" value="1"/>
</dbReference>
<name>A0A6M4GYD2_9PROT</name>
<dbReference type="UniPathway" id="UPA00056">
    <property type="reaction ID" value="UER00093"/>
</dbReference>
<reference evidence="8 9" key="1">
    <citation type="submission" date="2020-04" db="EMBL/GenBank/DDBJ databases">
        <title>Usitatibacter rugosus gen. nov., sp. nov. and Usitatibacter palustris sp. nov., novel members of Usitatibacteraceae fam. nov. within the order Nitrosomonadales isolated from soil.</title>
        <authorList>
            <person name="Huber K.J."/>
            <person name="Neumann-Schaal M."/>
            <person name="Geppert A."/>
            <person name="Luckner M."/>
            <person name="Wanner G."/>
            <person name="Overmann J."/>
        </authorList>
    </citation>
    <scope>NUCLEOTIDE SEQUENCE [LARGE SCALE GENOMIC DNA]</scope>
    <source>
        <strain evidence="8 9">0125_3</strain>
    </source>
</reference>
<evidence type="ECO:0000313" key="9">
    <source>
        <dbReference type="Proteomes" id="UP000501534"/>
    </source>
</evidence>
<comment type="similarity">
    <text evidence="3 7">Belongs to the IspD/TarI cytidylyltransferase family. IspD subfamily.</text>
</comment>
<dbReference type="InterPro" id="IPR018294">
    <property type="entry name" value="ISPD_synthase_CS"/>
</dbReference>
<dbReference type="Pfam" id="PF01128">
    <property type="entry name" value="IspD"/>
    <property type="match status" value="1"/>
</dbReference>
<evidence type="ECO:0000256" key="1">
    <source>
        <dbReference type="ARBA" id="ARBA00001282"/>
    </source>
</evidence>
<dbReference type="EMBL" id="CP053069">
    <property type="protein sequence ID" value="QJR11514.1"/>
    <property type="molecule type" value="Genomic_DNA"/>
</dbReference>
<dbReference type="InterPro" id="IPR029044">
    <property type="entry name" value="Nucleotide-diphossugar_trans"/>
</dbReference>
<dbReference type="GO" id="GO:0050518">
    <property type="term" value="F:2-C-methyl-D-erythritol 4-phosphate cytidylyltransferase activity"/>
    <property type="evidence" value="ECO:0007669"/>
    <property type="project" value="UniProtKB-UniRule"/>
</dbReference>